<protein>
    <submittedName>
        <fullName evidence="3">Uncharacterized protein</fullName>
    </submittedName>
</protein>
<proteinExistence type="predicted"/>
<dbReference type="GeneID" id="40321125"/>
<dbReference type="OrthoDB" id="249019at2759"/>
<name>A0A3R7KHQ9_9TRYP</name>
<evidence type="ECO:0000256" key="2">
    <source>
        <dbReference type="SAM" id="SignalP"/>
    </source>
</evidence>
<keyword evidence="2" id="KW-0732">Signal</keyword>
<organism evidence="3 4">
    <name type="scientific">Trypanosoma conorhini</name>
    <dbReference type="NCBI Taxonomy" id="83891"/>
    <lineage>
        <taxon>Eukaryota</taxon>
        <taxon>Discoba</taxon>
        <taxon>Euglenozoa</taxon>
        <taxon>Kinetoplastea</taxon>
        <taxon>Metakinetoplastina</taxon>
        <taxon>Trypanosomatida</taxon>
        <taxon>Trypanosomatidae</taxon>
        <taxon>Trypanosoma</taxon>
    </lineage>
</organism>
<feature type="signal peptide" evidence="2">
    <location>
        <begin position="1"/>
        <end position="27"/>
    </location>
</feature>
<evidence type="ECO:0000313" key="3">
    <source>
        <dbReference type="EMBL" id="RNF06715.1"/>
    </source>
</evidence>
<gene>
    <name evidence="3" type="ORF">Tco025E_07514</name>
</gene>
<feature type="chain" id="PRO_5018632992" evidence="2">
    <location>
        <begin position="28"/>
        <end position="310"/>
    </location>
</feature>
<reference evidence="3 4" key="1">
    <citation type="journal article" date="2018" name="BMC Genomics">
        <title>Genomic comparison of Trypanosoma conorhini and Trypanosoma rangeli to Trypanosoma cruzi strains of high and low virulence.</title>
        <authorList>
            <person name="Bradwell K.R."/>
            <person name="Koparde V.N."/>
            <person name="Matveyev A.V."/>
            <person name="Serrano M.G."/>
            <person name="Alves J.M."/>
            <person name="Parikh H."/>
            <person name="Huang B."/>
            <person name="Lee V."/>
            <person name="Espinosa-Alvarez O."/>
            <person name="Ortiz P.A."/>
            <person name="Costa-Martins A.G."/>
            <person name="Teixeira M.M."/>
            <person name="Buck G.A."/>
        </authorList>
    </citation>
    <scope>NUCLEOTIDE SEQUENCE [LARGE SCALE GENOMIC DNA]</scope>
    <source>
        <strain evidence="3 4">025E</strain>
    </source>
</reference>
<evidence type="ECO:0000313" key="4">
    <source>
        <dbReference type="Proteomes" id="UP000284403"/>
    </source>
</evidence>
<evidence type="ECO:0000256" key="1">
    <source>
        <dbReference type="SAM" id="MobiDB-lite"/>
    </source>
</evidence>
<keyword evidence="4" id="KW-1185">Reference proteome</keyword>
<dbReference type="RefSeq" id="XP_029225520.1">
    <property type="nucleotide sequence ID" value="XM_029374379.1"/>
</dbReference>
<dbReference type="AlphaFoldDB" id="A0A3R7KHQ9"/>
<accession>A0A3R7KHQ9</accession>
<sequence length="310" mass="32043">MTLRTVARCCFYASLLGVALLLAAAVATRPAVGATMSDTLAAAIADGARGGLRLGRYARDRAVGAVPPAARPHVHQFLAGATSVALVGPGLRFMPGPPAAAAPSATSSGTAAPLMNFVRAVAAQPVEKLFYALGGILVELLLLRLLVSPPRLPSFAGTTRGDKANARRTLPQRLFSTHAGWGLLVLCVAVPNGVVEAGLIIAMLTRLPLETYAPALVIGKLAQPYFAAALRELPCVRRLMQTTFWFAVGTEKAAASVLRFAAAAAKDGGGGGAVGDGRGTRPAARRPARVCQASHGSRRGRGRGCPDERR</sequence>
<dbReference type="EMBL" id="MKKU01000588">
    <property type="protein sequence ID" value="RNF06715.1"/>
    <property type="molecule type" value="Genomic_DNA"/>
</dbReference>
<dbReference type="Proteomes" id="UP000284403">
    <property type="component" value="Unassembled WGS sequence"/>
</dbReference>
<feature type="compositionally biased region" description="Gly residues" evidence="1">
    <location>
        <begin position="267"/>
        <end position="277"/>
    </location>
</feature>
<feature type="region of interest" description="Disordered" evidence="1">
    <location>
        <begin position="266"/>
        <end position="310"/>
    </location>
</feature>
<comment type="caution">
    <text evidence="3">The sequence shown here is derived from an EMBL/GenBank/DDBJ whole genome shotgun (WGS) entry which is preliminary data.</text>
</comment>